<comment type="caution">
    <text evidence="1">The sequence shown here is derived from an EMBL/GenBank/DDBJ whole genome shotgun (WGS) entry which is preliminary data.</text>
</comment>
<dbReference type="AlphaFoldDB" id="A0AAU9ILN6"/>
<dbReference type="EMBL" id="CAJZBQ010000012">
    <property type="protein sequence ID" value="CAG9314661.1"/>
    <property type="molecule type" value="Genomic_DNA"/>
</dbReference>
<reference evidence="1" key="1">
    <citation type="submission" date="2021-09" db="EMBL/GenBank/DDBJ databases">
        <authorList>
            <consortium name="AG Swart"/>
            <person name="Singh M."/>
            <person name="Singh A."/>
            <person name="Seah K."/>
            <person name="Emmerich C."/>
        </authorList>
    </citation>
    <scope>NUCLEOTIDE SEQUENCE</scope>
    <source>
        <strain evidence="1">ATCC30299</strain>
    </source>
</reference>
<evidence type="ECO:0000313" key="2">
    <source>
        <dbReference type="Proteomes" id="UP001162131"/>
    </source>
</evidence>
<accession>A0AAU9ILN6</accession>
<evidence type="ECO:0008006" key="3">
    <source>
        <dbReference type="Google" id="ProtNLM"/>
    </source>
</evidence>
<dbReference type="Proteomes" id="UP001162131">
    <property type="component" value="Unassembled WGS sequence"/>
</dbReference>
<organism evidence="1 2">
    <name type="scientific">Blepharisma stoltei</name>
    <dbReference type="NCBI Taxonomy" id="1481888"/>
    <lineage>
        <taxon>Eukaryota</taxon>
        <taxon>Sar</taxon>
        <taxon>Alveolata</taxon>
        <taxon>Ciliophora</taxon>
        <taxon>Postciliodesmatophora</taxon>
        <taxon>Heterotrichea</taxon>
        <taxon>Heterotrichida</taxon>
        <taxon>Blepharismidae</taxon>
        <taxon>Blepharisma</taxon>
    </lineage>
</organism>
<protein>
    <recommendedName>
        <fullName evidence="3">FLYWCH-type domain-containing protein</fullName>
    </recommendedName>
</protein>
<keyword evidence="2" id="KW-1185">Reference proteome</keyword>
<evidence type="ECO:0000313" key="1">
    <source>
        <dbReference type="EMBL" id="CAG9314661.1"/>
    </source>
</evidence>
<name>A0AAU9ILN6_9CILI</name>
<gene>
    <name evidence="1" type="ORF">BSTOLATCC_MIC11863</name>
</gene>
<sequence>MSKAFITMRRIKKYPVSNLSMVVYHTWLSTQADTYRRKNVHGEYTYFYCPYKNCSASCRVKGNLKNANESELIKSHQGHSIASLQSSSQTYNKKILKFNSFLQMNAQILTIKKAKWKKSH</sequence>
<proteinExistence type="predicted"/>